<comment type="caution">
    <text evidence="3">The sequence shown here is derived from an EMBL/GenBank/DDBJ whole genome shotgun (WGS) entry which is preliminary data.</text>
</comment>
<dbReference type="EC" id="1.2.1.84" evidence="1"/>
<organism evidence="3 4">
    <name type="scientific">Penicillium coprophilum</name>
    <dbReference type="NCBI Taxonomy" id="36646"/>
    <lineage>
        <taxon>Eukaryota</taxon>
        <taxon>Fungi</taxon>
        <taxon>Dikarya</taxon>
        <taxon>Ascomycota</taxon>
        <taxon>Pezizomycotina</taxon>
        <taxon>Eurotiomycetes</taxon>
        <taxon>Eurotiomycetidae</taxon>
        <taxon>Eurotiales</taxon>
        <taxon>Aspergillaceae</taxon>
        <taxon>Penicillium</taxon>
    </lineage>
</organism>
<dbReference type="PANTHER" id="PTHR11011:SF45">
    <property type="entry name" value="FATTY ACYL-COA REDUCTASE CG8306-RELATED"/>
    <property type="match status" value="1"/>
</dbReference>
<feature type="domain" description="Thioester reductase (TE)" evidence="2">
    <location>
        <begin position="12"/>
        <end position="290"/>
    </location>
</feature>
<dbReference type="GO" id="GO:0080019">
    <property type="term" value="F:alcohol-forming very long-chain fatty acyl-CoA reductase activity"/>
    <property type="evidence" value="ECO:0007669"/>
    <property type="project" value="InterPro"/>
</dbReference>
<evidence type="ECO:0000259" key="2">
    <source>
        <dbReference type="Pfam" id="PF07993"/>
    </source>
</evidence>
<accession>A0A1V6UW29</accession>
<dbReference type="Gene3D" id="3.40.50.720">
    <property type="entry name" value="NAD(P)-binding Rossmann-like Domain"/>
    <property type="match status" value="1"/>
</dbReference>
<dbReference type="PANTHER" id="PTHR11011">
    <property type="entry name" value="MALE STERILITY PROTEIN 2-RELATED"/>
    <property type="match status" value="1"/>
</dbReference>
<protein>
    <recommendedName>
        <fullName evidence="1">Fatty acyl-CoA reductase</fullName>
        <ecNumber evidence="1">1.2.1.84</ecNumber>
    </recommendedName>
</protein>
<comment type="function">
    <text evidence="1">Catalyzes the reduction of fatty acyl-CoA to fatty alcohols.</text>
</comment>
<proteinExistence type="inferred from homology"/>
<sequence>MWDYYNDKTIFITGGTGFLGTAIVYRLLTQTSVCRIYMLCRGGIGKLRLKWTESLSSATVERLLSTNRIIAMNGDILSPDLGLSQDELSTLRQEVNIFIHSASSINLAKPLSALSDVIIRASERMGDIALSCPNLDRFVYVSTAYCNSHISPEDKEIEVKIKEDIYDPNYRPDVMKEWAQVQKTGSSDAYEAHDFPWSYGYAKNLTERLLLHRFTRNGVKEKLLIMRPSVIGPAQSFPSPHYNISLSSPLTKIAALIALSPANMVTTATRVIEKTSQLFIDEVPVDVVVDRLLAHLAARTNGCVHAVSGQRERHQFIKWWESAISLRRLPGNFDLLWKELDWKSYEQHPLPRFYVIFGTSFGFREDKTVALSRQPLVESCKELQLFTNINLKGQTLLRTEDVYSAMNQIAKKDAGARRLIQLYYQDSIMAKL</sequence>
<dbReference type="Pfam" id="PF07993">
    <property type="entry name" value="NAD_binding_4"/>
    <property type="match status" value="1"/>
</dbReference>
<dbReference type="AlphaFoldDB" id="A0A1V6UW29"/>
<dbReference type="GO" id="GO:0005777">
    <property type="term" value="C:peroxisome"/>
    <property type="evidence" value="ECO:0007669"/>
    <property type="project" value="TreeGrafter"/>
</dbReference>
<gene>
    <name evidence="3" type="ORF">PENCOP_c004G08077</name>
</gene>
<comment type="catalytic activity">
    <reaction evidence="1">
        <text>a long-chain fatty acyl-CoA + 2 NADPH + 2 H(+) = a long-chain primary fatty alcohol + 2 NADP(+) + CoA</text>
        <dbReference type="Rhea" id="RHEA:52716"/>
        <dbReference type="ChEBI" id="CHEBI:15378"/>
        <dbReference type="ChEBI" id="CHEBI:57287"/>
        <dbReference type="ChEBI" id="CHEBI:57783"/>
        <dbReference type="ChEBI" id="CHEBI:58349"/>
        <dbReference type="ChEBI" id="CHEBI:77396"/>
        <dbReference type="ChEBI" id="CHEBI:83139"/>
        <dbReference type="EC" id="1.2.1.84"/>
    </reaction>
</comment>
<dbReference type="InterPro" id="IPR036291">
    <property type="entry name" value="NAD(P)-bd_dom_sf"/>
</dbReference>
<name>A0A1V6UW29_9EURO</name>
<reference evidence="4" key="1">
    <citation type="journal article" date="2017" name="Nat. Microbiol.">
        <title>Global analysis of biosynthetic gene clusters reveals vast potential of secondary metabolite production in Penicillium species.</title>
        <authorList>
            <person name="Nielsen J.C."/>
            <person name="Grijseels S."/>
            <person name="Prigent S."/>
            <person name="Ji B."/>
            <person name="Dainat J."/>
            <person name="Nielsen K.F."/>
            <person name="Frisvad J.C."/>
            <person name="Workman M."/>
            <person name="Nielsen J."/>
        </authorList>
    </citation>
    <scope>NUCLEOTIDE SEQUENCE [LARGE SCALE GENOMIC DNA]</scope>
    <source>
        <strain evidence="4">IBT 31321</strain>
    </source>
</reference>
<keyword evidence="4" id="KW-1185">Reference proteome</keyword>
<dbReference type="InterPro" id="IPR026055">
    <property type="entry name" value="FAR"/>
</dbReference>
<dbReference type="InterPro" id="IPR013120">
    <property type="entry name" value="FAR_NAD-bd"/>
</dbReference>
<keyword evidence="1" id="KW-0560">Oxidoreductase</keyword>
<evidence type="ECO:0000313" key="4">
    <source>
        <dbReference type="Proteomes" id="UP000191500"/>
    </source>
</evidence>
<keyword evidence="1" id="KW-0444">Lipid biosynthesis</keyword>
<evidence type="ECO:0000313" key="3">
    <source>
        <dbReference type="EMBL" id="OQE42383.1"/>
    </source>
</evidence>
<keyword evidence="1" id="KW-0521">NADP</keyword>
<dbReference type="Proteomes" id="UP000191500">
    <property type="component" value="Unassembled WGS sequence"/>
</dbReference>
<dbReference type="EMBL" id="MDDG01000004">
    <property type="protein sequence ID" value="OQE42383.1"/>
    <property type="molecule type" value="Genomic_DNA"/>
</dbReference>
<keyword evidence="1" id="KW-0443">Lipid metabolism</keyword>
<comment type="similarity">
    <text evidence="1">Belongs to the fatty acyl-CoA reductase family.</text>
</comment>
<dbReference type="STRING" id="36646.A0A1V6UW29"/>
<evidence type="ECO:0000256" key="1">
    <source>
        <dbReference type="RuleBase" id="RU363097"/>
    </source>
</evidence>
<dbReference type="GO" id="GO:0102965">
    <property type="term" value="F:alcohol-forming long-chain fatty acyl-CoA reductase activity"/>
    <property type="evidence" value="ECO:0007669"/>
    <property type="project" value="UniProtKB-EC"/>
</dbReference>
<dbReference type="GO" id="GO:0035336">
    <property type="term" value="P:long-chain fatty-acyl-CoA metabolic process"/>
    <property type="evidence" value="ECO:0007669"/>
    <property type="project" value="TreeGrafter"/>
</dbReference>
<dbReference type="SUPFAM" id="SSF51735">
    <property type="entry name" value="NAD(P)-binding Rossmann-fold domains"/>
    <property type="match status" value="1"/>
</dbReference>